<feature type="region of interest" description="Disordered" evidence="1">
    <location>
        <begin position="102"/>
        <end position="121"/>
    </location>
</feature>
<accession>A0A146KYM5</accession>
<protein>
    <submittedName>
        <fullName evidence="2">Uncharacterized protein</fullName>
    </submittedName>
</protein>
<evidence type="ECO:0000256" key="1">
    <source>
        <dbReference type="SAM" id="MobiDB-lite"/>
    </source>
</evidence>
<feature type="non-terminal residue" evidence="2">
    <location>
        <position position="1"/>
    </location>
</feature>
<organism evidence="2">
    <name type="scientific">Lygus hesperus</name>
    <name type="common">Western plant bug</name>
    <dbReference type="NCBI Taxonomy" id="30085"/>
    <lineage>
        <taxon>Eukaryota</taxon>
        <taxon>Metazoa</taxon>
        <taxon>Ecdysozoa</taxon>
        <taxon>Arthropoda</taxon>
        <taxon>Hexapoda</taxon>
        <taxon>Insecta</taxon>
        <taxon>Pterygota</taxon>
        <taxon>Neoptera</taxon>
        <taxon>Paraneoptera</taxon>
        <taxon>Hemiptera</taxon>
        <taxon>Heteroptera</taxon>
        <taxon>Panheteroptera</taxon>
        <taxon>Cimicomorpha</taxon>
        <taxon>Miridae</taxon>
        <taxon>Mirini</taxon>
        <taxon>Lygus</taxon>
    </lineage>
</organism>
<dbReference type="AlphaFoldDB" id="A0A146KYM5"/>
<feature type="non-terminal residue" evidence="2">
    <location>
        <position position="121"/>
    </location>
</feature>
<feature type="compositionally biased region" description="Basic and acidic residues" evidence="1">
    <location>
        <begin position="76"/>
        <end position="90"/>
    </location>
</feature>
<dbReference type="EMBL" id="GDHC01017341">
    <property type="protein sequence ID" value="JAQ01288.1"/>
    <property type="molecule type" value="Transcribed_RNA"/>
</dbReference>
<feature type="region of interest" description="Disordered" evidence="1">
    <location>
        <begin position="1"/>
        <end position="92"/>
    </location>
</feature>
<name>A0A146KYM5_LYGHE</name>
<gene>
    <name evidence="2" type="ORF">g.10629</name>
</gene>
<feature type="compositionally biased region" description="Low complexity" evidence="1">
    <location>
        <begin position="32"/>
        <end position="44"/>
    </location>
</feature>
<proteinExistence type="predicted"/>
<reference evidence="2" key="1">
    <citation type="journal article" date="2016" name="Gigascience">
        <title>De novo construction of an expanded transcriptome assembly for the western tarnished plant bug, Lygus hesperus.</title>
        <authorList>
            <person name="Tassone E.E."/>
            <person name="Geib S.M."/>
            <person name="Hall B."/>
            <person name="Fabrick J.A."/>
            <person name="Brent C.S."/>
            <person name="Hull J.J."/>
        </authorList>
    </citation>
    <scope>NUCLEOTIDE SEQUENCE</scope>
</reference>
<sequence>LVIPPSQQSSEIPVTNAKSKNNASQKVKETQKQPTTQPQQQPSAAVPPPSSTEKTMQPPTTVPTPQPLKQTSKNNKNRDLNMKGARKEGTDMDAFNDNVALEDTTNANHPGSVNDEYININ</sequence>
<evidence type="ECO:0000313" key="2">
    <source>
        <dbReference type="EMBL" id="JAQ01288.1"/>
    </source>
</evidence>
<feature type="compositionally biased region" description="Polar residues" evidence="1">
    <location>
        <begin position="1"/>
        <end position="24"/>
    </location>
</feature>